<dbReference type="GO" id="GO:0004252">
    <property type="term" value="F:serine-type endopeptidase activity"/>
    <property type="evidence" value="ECO:0007669"/>
    <property type="project" value="UniProtKB-UniRule"/>
</dbReference>
<dbReference type="Pfam" id="PF20437">
    <property type="entry name" value="LonC_helical"/>
    <property type="match status" value="1"/>
</dbReference>
<dbReference type="InterPro" id="IPR046844">
    <property type="entry name" value="Lon-like_helical"/>
</dbReference>
<feature type="active site" evidence="2">
    <location>
        <position position="704"/>
    </location>
</feature>
<dbReference type="GO" id="GO:0005524">
    <property type="term" value="F:ATP binding"/>
    <property type="evidence" value="ECO:0007669"/>
    <property type="project" value="InterPro"/>
</dbReference>
<dbReference type="SUPFAM" id="SSF54211">
    <property type="entry name" value="Ribosomal protein S5 domain 2-like"/>
    <property type="match status" value="1"/>
</dbReference>
<dbReference type="InterPro" id="IPR008269">
    <property type="entry name" value="Lon_proteolytic"/>
</dbReference>
<dbReference type="Gene3D" id="1.10.8.60">
    <property type="match status" value="1"/>
</dbReference>
<dbReference type="InterPro" id="IPR020568">
    <property type="entry name" value="Ribosomal_Su5_D2-typ_SF"/>
</dbReference>
<evidence type="ECO:0000256" key="1">
    <source>
        <dbReference type="ARBA" id="ARBA00022670"/>
    </source>
</evidence>
<feature type="active site" evidence="2">
    <location>
        <position position="661"/>
    </location>
</feature>
<keyword evidence="2" id="KW-0720">Serine protease</keyword>
<gene>
    <name evidence="5" type="ORF">KBY27_18980</name>
</gene>
<dbReference type="Pfam" id="PF20436">
    <property type="entry name" value="LonB_AAA-LID"/>
    <property type="match status" value="1"/>
</dbReference>
<dbReference type="InterPro" id="IPR041699">
    <property type="entry name" value="AAA_32"/>
</dbReference>
<dbReference type="InterPro" id="IPR014721">
    <property type="entry name" value="Ribsml_uS5_D2-typ_fold_subgr"/>
</dbReference>
<evidence type="ECO:0000256" key="2">
    <source>
        <dbReference type="PROSITE-ProRule" id="PRU01122"/>
    </source>
</evidence>
<proteinExistence type="inferred from homology"/>
<reference evidence="5" key="1">
    <citation type="journal article" date="2021" name="Environ. Microbiol.">
        <title>Cryptic niche differentiation of novel sediment ecotypes of Rugeria pomeroyi correlates with nitrate respiration.</title>
        <authorList>
            <person name="Lin X."/>
            <person name="McNichol J."/>
            <person name="Chu X."/>
            <person name="Qian Y."/>
            <person name="Luo H."/>
        </authorList>
    </citation>
    <scope>NUCLEOTIDE SEQUENCE</scope>
    <source>
        <strain evidence="5">SZCCDBB064</strain>
    </source>
</reference>
<name>A0A9Q3WQC3_9RHOB</name>
<dbReference type="RefSeq" id="WP_234221498.1">
    <property type="nucleotide sequence ID" value="NZ_JAGQAF010000014.1"/>
</dbReference>
<dbReference type="InterPro" id="IPR027065">
    <property type="entry name" value="Lon_Prtase"/>
</dbReference>
<dbReference type="Proteomes" id="UP000813672">
    <property type="component" value="Unassembled WGS sequence"/>
</dbReference>
<dbReference type="AlphaFoldDB" id="A0A9Q3WQC3"/>
<dbReference type="PANTHER" id="PTHR10046">
    <property type="entry name" value="ATP DEPENDENT LON PROTEASE FAMILY MEMBER"/>
    <property type="match status" value="1"/>
</dbReference>
<dbReference type="Gene3D" id="3.30.230.10">
    <property type="match status" value="1"/>
</dbReference>
<dbReference type="PRINTS" id="PR00830">
    <property type="entry name" value="ENDOLAPTASE"/>
</dbReference>
<dbReference type="Pfam" id="PF05362">
    <property type="entry name" value="Lon_C"/>
    <property type="match status" value="1"/>
</dbReference>
<feature type="domain" description="Lon proteolytic" evidence="4">
    <location>
        <begin position="571"/>
        <end position="766"/>
    </location>
</feature>
<dbReference type="SUPFAM" id="SSF52540">
    <property type="entry name" value="P-loop containing nucleoside triphosphate hydrolases"/>
    <property type="match status" value="1"/>
</dbReference>
<comment type="similarity">
    <text evidence="2">Belongs to the peptidase S16 family.</text>
</comment>
<dbReference type="GO" id="GO:0006508">
    <property type="term" value="P:proteolysis"/>
    <property type="evidence" value="ECO:0007669"/>
    <property type="project" value="UniProtKB-KW"/>
</dbReference>
<evidence type="ECO:0000259" key="4">
    <source>
        <dbReference type="PROSITE" id="PS51786"/>
    </source>
</evidence>
<comment type="caution">
    <text evidence="5">The sequence shown here is derived from an EMBL/GenBank/DDBJ whole genome shotgun (WGS) entry which is preliminary data.</text>
</comment>
<keyword evidence="1 2" id="KW-0645">Protease</keyword>
<sequence length="813" mass="88922">MATRSKGELSVEQLQRRCDPAILAVARVETTGNGGLVGQERALRALKLAVEIRHEDFNLFVLGPQGTGRHTTVEQILRTHAATRETPGDWVYVNNFDAPHKPVALKLPAGLAERLKTEMEDIIDDLAGDMPALFESEEYQAQRRAIEESFSERHEQAMADFAERARAEDTTLIRTPMGFMVAATKEGNVLKTEEFQKLSEDEQAAIEEKVDRFQNQLSEILRDASKLEREHRSRVEELNAEIAERAVSSRIDEAQTVFGAVDGVASYLARVRTDMIENPETFLQAAAERQTGPFPEAVGKSHLDPIFLRYQVNVIVSNDPGQEASAPVVVEDLPTLERLAGRIEHVSQMGSLVTDFSLIRPGALHLANGGYLLIDAQRILGEPYAWDALKRCLKKRSITITSLADRMSLFSTTSLEPEPIPLDVRVVLVGDRMLHSLLVMLDPEFSDLFKVQADFEGAVDRSDQTMIGLASVIRNYVREQGLLPLSDTGAARLLDEATRIAGDARKLTLQLSPLTDLLREAEHYARSDGHSIVDEADIDRAVDEGERRASRVQERFQEAMSRQIILIDTDGAKVGQINGLSVIETGGHRFGRPSRITARVRMGAGKLIDIEREVELGGALHSKGVMILAGYLTSTYALDAPFSLHASLVFEQSYGGVDGDSASCAELIALLSALSGRPVRQDFAMTGSVNQLGEVQAIGGVNEKIEGFFDLCDARGLTGGQGVVIPASNVEHLMLRDRVVAAVAQGRFRIIPIQSVDEGLEIMTGCTAGARAETGAFPEGSVNAAVEERLRAFARERRAFASRGEPTGEGGRS</sequence>
<dbReference type="Pfam" id="PF13654">
    <property type="entry name" value="AAA_32"/>
    <property type="match status" value="1"/>
</dbReference>
<dbReference type="EC" id="3.4.21.53" evidence="2"/>
<dbReference type="InterPro" id="IPR027417">
    <property type="entry name" value="P-loop_NTPase"/>
</dbReference>
<accession>A0A9Q3WQC3</accession>
<dbReference type="EMBL" id="JAGQAF010000014">
    <property type="protein sequence ID" value="MCE8539547.1"/>
    <property type="molecule type" value="Genomic_DNA"/>
</dbReference>
<comment type="catalytic activity">
    <reaction evidence="2">
        <text>Hydrolysis of proteins in presence of ATP.</text>
        <dbReference type="EC" id="3.4.21.53"/>
    </reaction>
</comment>
<dbReference type="PROSITE" id="PS51786">
    <property type="entry name" value="LON_PROTEOLYTIC"/>
    <property type="match status" value="1"/>
</dbReference>
<organism evidence="5 6">
    <name type="scientific">Ruegeria pomeroyi</name>
    <dbReference type="NCBI Taxonomy" id="89184"/>
    <lineage>
        <taxon>Bacteria</taxon>
        <taxon>Pseudomonadati</taxon>
        <taxon>Pseudomonadota</taxon>
        <taxon>Alphaproteobacteria</taxon>
        <taxon>Rhodobacterales</taxon>
        <taxon>Roseobacteraceae</taxon>
        <taxon>Ruegeria</taxon>
    </lineage>
</organism>
<dbReference type="InterPro" id="IPR046843">
    <property type="entry name" value="LonB_AAA-LID"/>
</dbReference>
<evidence type="ECO:0000313" key="6">
    <source>
        <dbReference type="Proteomes" id="UP000813672"/>
    </source>
</evidence>
<keyword evidence="3" id="KW-0175">Coiled coil</keyword>
<protein>
    <recommendedName>
        <fullName evidence="2">endopeptidase La</fullName>
        <ecNumber evidence="2">3.4.21.53</ecNumber>
    </recommendedName>
</protein>
<dbReference type="GO" id="GO:0004176">
    <property type="term" value="F:ATP-dependent peptidase activity"/>
    <property type="evidence" value="ECO:0007669"/>
    <property type="project" value="UniProtKB-UniRule"/>
</dbReference>
<dbReference type="GO" id="GO:0030163">
    <property type="term" value="P:protein catabolic process"/>
    <property type="evidence" value="ECO:0007669"/>
    <property type="project" value="InterPro"/>
</dbReference>
<evidence type="ECO:0000313" key="5">
    <source>
        <dbReference type="EMBL" id="MCE8539547.1"/>
    </source>
</evidence>
<feature type="coiled-coil region" evidence="3">
    <location>
        <begin position="203"/>
        <end position="241"/>
    </location>
</feature>
<evidence type="ECO:0000256" key="3">
    <source>
        <dbReference type="SAM" id="Coils"/>
    </source>
</evidence>
<keyword evidence="2" id="KW-0378">Hydrolase</keyword>
<dbReference type="Gene3D" id="3.40.50.300">
    <property type="entry name" value="P-loop containing nucleotide triphosphate hydrolases"/>
    <property type="match status" value="2"/>
</dbReference>